<keyword evidence="3" id="KW-1185">Reference proteome</keyword>
<protein>
    <submittedName>
        <fullName evidence="2">Uncharacterized protein</fullName>
    </submittedName>
</protein>
<reference evidence="2" key="1">
    <citation type="journal article" date="2016" name="Nature">
        <title>Redefining the invertebrate RNA virosphere.</title>
        <authorList>
            <person name="Shi M."/>
            <person name="Lin X.D."/>
            <person name="Tian J.H."/>
            <person name="Chen L.J."/>
            <person name="Chen X."/>
            <person name="Li C.X."/>
            <person name="Qin X.C."/>
            <person name="Li J."/>
            <person name="Cao J.P."/>
            <person name="Eden J.S."/>
            <person name="Buchmann J."/>
            <person name="Wang W."/>
            <person name="Xu J."/>
            <person name="Holmes E.C."/>
            <person name="Zhang Y.Z."/>
        </authorList>
    </citation>
    <scope>NUCLEOTIDE SEQUENCE [LARGE SCALE GENOMIC DNA]</scope>
    <source>
        <strain evidence="2">XSNXC32793</strain>
    </source>
</reference>
<dbReference type="OrthoDB" id="30530at10239"/>
<proteinExistence type="predicted"/>
<dbReference type="Proteomes" id="UP000201953">
    <property type="component" value="Segment"/>
</dbReference>
<dbReference type="EMBL" id="KX882996">
    <property type="protein sequence ID" value="APG76073.1"/>
    <property type="molecule type" value="Genomic_RNA"/>
</dbReference>
<organism evidence="2">
    <name type="scientific">Xingshan nematode virus 6</name>
    <dbReference type="NCBI Taxonomy" id="1923765"/>
    <lineage>
        <taxon>Viruses</taxon>
        <taxon>Riboviria</taxon>
        <taxon>Orthornavirae</taxon>
        <taxon>Duplornaviricota</taxon>
        <taxon>Chrymotiviricetes</taxon>
        <taxon>Ghabrivirales</taxon>
        <taxon>Betatotivirineae</taxon>
        <taxon>Inseviridae</taxon>
        <taxon>Insevirus</taxon>
        <taxon>Insevirus kyu</taxon>
    </lineage>
</organism>
<evidence type="ECO:0000256" key="1">
    <source>
        <dbReference type="SAM" id="MobiDB-lite"/>
    </source>
</evidence>
<evidence type="ECO:0000313" key="3">
    <source>
        <dbReference type="Proteomes" id="UP000201953"/>
    </source>
</evidence>
<accession>A0A1L3KFB8</accession>
<dbReference type="RefSeq" id="YP_009345027.1">
    <property type="nucleotide sequence ID" value="NC_033719.1"/>
</dbReference>
<sequence length="913" mass="100446">MASDSLKSTDYVGRLRSALGNRRTVQDRETEDFTVASGLAFYSALFTPVATSILPGDVREAMCGLNTVSQKTSGSGCFSLHHTVSDIMPLNLELGDEKKGNNRAARKVSGGNGKVKRKSNDQGWDVKNQAVHGREVKVSTGLGCHQGTPPVTSLYAQLVHRQCLPLEAGSGTQASTTNNPVYTDYGSLAFMTEVVTGQPGSWKDDAPILRMLLLGDIFAMADRYKLDPIWYKLARDANPSSIEWHMTGLPKEGGVNSRSVQITAVTLDVWAALRVGSLKDSTLSELVQGVNCAVIPISSNKLDEAWIWLYLAAFCTSRIWNGLHQWEVSLDPSVRSKSEKLLETIFTTRSSLCMVEGHERILLVLTDVTSRLGYKTTRLAREKIVPIWQKTDPKVGWVEIIDELRYATGVTTLDYPHLGDLWRMAWKEMMASVATGDSVNRCMALVAEATRVMDVGFYSGGEVNVMSLGKIEGLPELDGVVWKNRQWESMTADDAKFGLQDASLSWVSVSGMRPDFAWTVLDPEKGRSMLTVGGIDASLYCHEATGDMRMARYVGIISGAERVALETCVAVSENVSAIASFMACAVGWMQSVAGIPWYKWAHHHNLPELTSIDDLASMMLDAASDGHIKRSYADPTWCTWVENNIFHGQPWSKVCTTILPWWAMKFVIQKVGYHLDVGLVERQKPVEGKRPRIGYWATMASEWQNVARVTSRITVRYPDECVEYYTSSYDNANLGAGVVGYNWHRAAAEYGESQYHWQTSARPWNKSVDSSTLITPVSYAMVYGNPSGMLITMTRNRVGSGMDDQDVTGRWPDPWWNWLLEGVYEALPHLLQGNLLGAALAGMSGGVNAFFRERLNPVSAQKEQQARMESAARAADKILTAGKDLVEHGKAAAAETVAAAREFAGEAGPSGPA</sequence>
<dbReference type="KEGG" id="vg:30999578"/>
<evidence type="ECO:0000313" key="2">
    <source>
        <dbReference type="EMBL" id="APG76073.1"/>
    </source>
</evidence>
<feature type="region of interest" description="Disordered" evidence="1">
    <location>
        <begin position="98"/>
        <end position="123"/>
    </location>
</feature>
<dbReference type="GeneID" id="30999578"/>
<name>A0A1L3KFB8_9VIRU</name>